<gene>
    <name evidence="9" type="ORF">PQJ61_01320</name>
</gene>
<dbReference type="SUPFAM" id="SSF55681">
    <property type="entry name" value="Class II aaRS and biotin synthetases"/>
    <property type="match status" value="1"/>
</dbReference>
<dbReference type="Gene3D" id="3.30.930.10">
    <property type="entry name" value="Bira Bifunctional Protein, Domain 2"/>
    <property type="match status" value="1"/>
</dbReference>
<dbReference type="InterPro" id="IPR004562">
    <property type="entry name" value="LipoylTrfase_LipoateP_Ligase"/>
</dbReference>
<comment type="catalytic activity">
    <reaction evidence="7">
        <text>L-lysyl-[lipoyl-carrier protein] + (R)-lipoate + ATP = N(6)-[(R)-lipoyl]-L-lysyl-[lipoyl-carrier protein] + AMP + diphosphate + H(+)</text>
        <dbReference type="Rhea" id="RHEA:49288"/>
        <dbReference type="Rhea" id="RHEA-COMP:10500"/>
        <dbReference type="Rhea" id="RHEA-COMP:10502"/>
        <dbReference type="ChEBI" id="CHEBI:15378"/>
        <dbReference type="ChEBI" id="CHEBI:29969"/>
        <dbReference type="ChEBI" id="CHEBI:30616"/>
        <dbReference type="ChEBI" id="CHEBI:33019"/>
        <dbReference type="ChEBI" id="CHEBI:83088"/>
        <dbReference type="ChEBI" id="CHEBI:83099"/>
        <dbReference type="ChEBI" id="CHEBI:456215"/>
        <dbReference type="EC" id="6.3.1.20"/>
    </reaction>
</comment>
<dbReference type="Pfam" id="PF21948">
    <property type="entry name" value="LplA-B_cat"/>
    <property type="match status" value="1"/>
</dbReference>
<dbReference type="InterPro" id="IPR004143">
    <property type="entry name" value="BPL_LPL_catalytic"/>
</dbReference>
<accession>A0AAJ1IC59</accession>
<dbReference type="GO" id="GO:0017118">
    <property type="term" value="F:lipoyltransferase activity"/>
    <property type="evidence" value="ECO:0007669"/>
    <property type="project" value="TreeGrafter"/>
</dbReference>
<evidence type="ECO:0000256" key="7">
    <source>
        <dbReference type="ARBA" id="ARBA00048037"/>
    </source>
</evidence>
<dbReference type="Proteomes" id="UP001221217">
    <property type="component" value="Unassembled WGS sequence"/>
</dbReference>
<name>A0AAJ1IC59_9SPIO</name>
<evidence type="ECO:0000313" key="9">
    <source>
        <dbReference type="EMBL" id="MDC7225384.1"/>
    </source>
</evidence>
<evidence type="ECO:0000256" key="4">
    <source>
        <dbReference type="ARBA" id="ARBA00022598"/>
    </source>
</evidence>
<dbReference type="EC" id="6.3.1.20" evidence="3"/>
<comment type="pathway">
    <text evidence="1">Protein modification; protein lipoylation via exogenous pathway; protein N(6)-(lipoyl)lysine from lipoate: step 2/2.</text>
</comment>
<dbReference type="GO" id="GO:0009249">
    <property type="term" value="P:protein lipoylation"/>
    <property type="evidence" value="ECO:0007669"/>
    <property type="project" value="InterPro"/>
</dbReference>
<sequence length="337" mass="38586">MRTDIMTRVLHSETFNPWFNLATEDWIFREMDPDGHVLFLWRNCETVVIGRYQNPWLECRLEQMAADGVKLARRQSGGGAVYQDHQNLNFTFMSGAGVYDKERNFEIIIDALSKFGIKAETSGRNDMLCEGKKISGSAFKLTRDRAFHHGTLLVDVDLGRLQNYLNPDMLKLKSKGINSVKSRVANLKEFNPDIGIEELADEITSSFFNRLGAGTEEIMNLDSLEKTPKLTDYYDILRSEEWLYKKSPDFTHKLTDRFEWGGIEINIDVVQGIVAQAEIFTDSLYPEMIEKLGKGLKDMPYHHDAVERMIDNLASQNAVWEASLRDIGRMLLSEIKG</sequence>
<evidence type="ECO:0000256" key="6">
    <source>
        <dbReference type="ARBA" id="ARBA00022840"/>
    </source>
</evidence>
<dbReference type="SUPFAM" id="SSF82649">
    <property type="entry name" value="SufE/NifU"/>
    <property type="match status" value="1"/>
</dbReference>
<dbReference type="GO" id="GO:0016979">
    <property type="term" value="F:lipoate-protein ligase activity"/>
    <property type="evidence" value="ECO:0007669"/>
    <property type="project" value="UniProtKB-EC"/>
</dbReference>
<dbReference type="CDD" id="cd16443">
    <property type="entry name" value="LplA"/>
    <property type="match status" value="1"/>
</dbReference>
<comment type="caution">
    <text evidence="9">The sequence shown here is derived from an EMBL/GenBank/DDBJ whole genome shotgun (WGS) entry which is preliminary data.</text>
</comment>
<protein>
    <recommendedName>
        <fullName evidence="3">lipoate--protein ligase</fullName>
        <ecNumber evidence="3">6.3.1.20</ecNumber>
    </recommendedName>
</protein>
<keyword evidence="5" id="KW-0547">Nucleotide-binding</keyword>
<organism evidence="9 10">
    <name type="scientific">Candidatus Thalassospirochaeta sargassi</name>
    <dbReference type="NCBI Taxonomy" id="3119039"/>
    <lineage>
        <taxon>Bacteria</taxon>
        <taxon>Pseudomonadati</taxon>
        <taxon>Spirochaetota</taxon>
        <taxon>Spirochaetia</taxon>
        <taxon>Spirochaetales</taxon>
        <taxon>Spirochaetaceae</taxon>
        <taxon>Candidatus Thalassospirochaeta</taxon>
    </lineage>
</organism>
<evidence type="ECO:0000313" key="10">
    <source>
        <dbReference type="Proteomes" id="UP001221217"/>
    </source>
</evidence>
<dbReference type="EMBL" id="JAQQAL010000006">
    <property type="protein sequence ID" value="MDC7225384.1"/>
    <property type="molecule type" value="Genomic_DNA"/>
</dbReference>
<dbReference type="PANTHER" id="PTHR12561:SF3">
    <property type="entry name" value="LIPOYLTRANSFERASE 1, MITOCHONDRIAL"/>
    <property type="match status" value="1"/>
</dbReference>
<dbReference type="AlphaFoldDB" id="A0AAJ1IC59"/>
<evidence type="ECO:0000259" key="8">
    <source>
        <dbReference type="PROSITE" id="PS51733"/>
    </source>
</evidence>
<dbReference type="InterPro" id="IPR019491">
    <property type="entry name" value="Lipoate_protein_ligase_C"/>
</dbReference>
<evidence type="ECO:0000256" key="2">
    <source>
        <dbReference type="ARBA" id="ARBA00005124"/>
    </source>
</evidence>
<comment type="pathway">
    <text evidence="2">Protein modification; protein lipoylation via exogenous pathway; protein N(6)-(lipoyl)lysine from lipoate: step 1/2.</text>
</comment>
<evidence type="ECO:0000256" key="1">
    <source>
        <dbReference type="ARBA" id="ARBA00005085"/>
    </source>
</evidence>
<dbReference type="PANTHER" id="PTHR12561">
    <property type="entry name" value="LIPOATE-PROTEIN LIGASE"/>
    <property type="match status" value="1"/>
</dbReference>
<dbReference type="GO" id="GO:0005737">
    <property type="term" value="C:cytoplasm"/>
    <property type="evidence" value="ECO:0007669"/>
    <property type="project" value="TreeGrafter"/>
</dbReference>
<feature type="domain" description="BPL/LPL catalytic" evidence="8">
    <location>
        <begin position="32"/>
        <end position="215"/>
    </location>
</feature>
<evidence type="ECO:0000256" key="5">
    <source>
        <dbReference type="ARBA" id="ARBA00022741"/>
    </source>
</evidence>
<dbReference type="InterPro" id="IPR045864">
    <property type="entry name" value="aa-tRNA-synth_II/BPL/LPL"/>
</dbReference>
<dbReference type="Pfam" id="PF10437">
    <property type="entry name" value="Lip_prot_lig_C"/>
    <property type="match status" value="1"/>
</dbReference>
<keyword evidence="6" id="KW-0067">ATP-binding</keyword>
<dbReference type="PROSITE" id="PS51733">
    <property type="entry name" value="BPL_LPL_CATALYTIC"/>
    <property type="match status" value="1"/>
</dbReference>
<evidence type="ECO:0000256" key="3">
    <source>
        <dbReference type="ARBA" id="ARBA00012367"/>
    </source>
</evidence>
<keyword evidence="4 9" id="KW-0436">Ligase</keyword>
<dbReference type="NCBIfam" id="TIGR00545">
    <property type="entry name" value="lipoyltrans"/>
    <property type="match status" value="1"/>
</dbReference>
<reference evidence="9 10" key="1">
    <citation type="submission" date="2022-12" db="EMBL/GenBank/DDBJ databases">
        <title>Metagenome assembled genome from gulf of manar.</title>
        <authorList>
            <person name="Kohli P."/>
            <person name="Pk S."/>
            <person name="Venkata Ramana C."/>
            <person name="Sasikala C."/>
        </authorList>
    </citation>
    <scope>NUCLEOTIDE SEQUENCE [LARGE SCALE GENOMIC DNA]</scope>
    <source>
        <strain evidence="9">JB008</strain>
    </source>
</reference>
<dbReference type="GO" id="GO:0005524">
    <property type="term" value="F:ATP binding"/>
    <property type="evidence" value="ECO:0007669"/>
    <property type="project" value="UniProtKB-KW"/>
</dbReference>
<proteinExistence type="predicted"/>
<dbReference type="Gene3D" id="3.30.390.50">
    <property type="entry name" value="CO dehydrogenase flavoprotein, C-terminal domain"/>
    <property type="match status" value="1"/>
</dbReference>